<organism evidence="1 2">
    <name type="scientific">Ochrobactrum quorumnocens</name>
    <dbReference type="NCBI Taxonomy" id="271865"/>
    <lineage>
        <taxon>Bacteria</taxon>
        <taxon>Pseudomonadati</taxon>
        <taxon>Pseudomonadota</taxon>
        <taxon>Alphaproteobacteria</taxon>
        <taxon>Hyphomicrobiales</taxon>
        <taxon>Brucellaceae</taxon>
        <taxon>Brucella/Ochrobactrum group</taxon>
        <taxon>Ochrobactrum</taxon>
    </lineage>
</organism>
<protein>
    <submittedName>
        <fullName evidence="1">Invasion associated locus B family protein</fullName>
    </submittedName>
</protein>
<keyword evidence="2" id="KW-1185">Reference proteome</keyword>
<dbReference type="AlphaFoldDB" id="A0A5N1JAZ7"/>
<dbReference type="Gene3D" id="2.60.40.1880">
    <property type="entry name" value="Invasion associated locus B (IalB) protein"/>
    <property type="match status" value="1"/>
</dbReference>
<dbReference type="InterPro" id="IPR010642">
    <property type="entry name" value="Invasion_prot_B"/>
</dbReference>
<dbReference type="RefSeq" id="WP_151096131.1">
    <property type="nucleotide sequence ID" value="NZ_VYXQ01000048.1"/>
</dbReference>
<dbReference type="Pfam" id="PF06776">
    <property type="entry name" value="IalB"/>
    <property type="match status" value="1"/>
</dbReference>
<evidence type="ECO:0000313" key="1">
    <source>
        <dbReference type="EMBL" id="KAA9349528.1"/>
    </source>
</evidence>
<accession>A0A5N1JAZ7</accession>
<proteinExistence type="predicted"/>
<evidence type="ECO:0000313" key="2">
    <source>
        <dbReference type="Proteomes" id="UP000327108"/>
    </source>
</evidence>
<dbReference type="EMBL" id="VYXQ01000048">
    <property type="protein sequence ID" value="KAA9349528.1"/>
    <property type="molecule type" value="Genomic_DNA"/>
</dbReference>
<comment type="caution">
    <text evidence="1">The sequence shown here is derived from an EMBL/GenBank/DDBJ whole genome shotgun (WGS) entry which is preliminary data.</text>
</comment>
<name>A0A5N1JAZ7_9HYPH</name>
<sequence length="208" mass="22597">MSSEADEHNFPLCLVLAFVGFLGSLVQAFGEPVFPASAAPEPMPEIVTLSAHVKPPEIALPDGVPLGKYRRIIQPYQNWTLICDENLLKKQKTCNITQSIVDEFGKTIFSWTLAAAQDGRPFFILRFPLDIDISGRISLGLADDGKEVTVGISGCNDSICIGYQEIGPRLKRAIQNGTEIGISYTHVSSQLINVNAPLAGLKEAIDEL</sequence>
<dbReference type="InterPro" id="IPR038696">
    <property type="entry name" value="IalB_sf"/>
</dbReference>
<dbReference type="Proteomes" id="UP000327108">
    <property type="component" value="Unassembled WGS sequence"/>
</dbReference>
<gene>
    <name evidence="1" type="ORF">F3W84_23520</name>
</gene>
<reference evidence="1 2" key="1">
    <citation type="submission" date="2019-09" db="EMBL/GenBank/DDBJ databases">
        <title>Biological control of the noxious weed angled onion (Allium triquetrum) thwarted by endophytic bacteria in Victoria, Australia.</title>
        <authorList>
            <person name="Tehranchian P."/>
            <person name="Adair R.J."/>
            <person name="Van T.H."/>
            <person name="Morrison P.D."/>
            <person name="Williams H."/>
            <person name="Lawrie A.C."/>
        </authorList>
    </citation>
    <scope>NUCLEOTIDE SEQUENCE [LARGE SCALE GENOMIC DNA]</scope>
    <source>
        <strain evidence="1 2">RPTAtOch1</strain>
    </source>
</reference>